<dbReference type="EMBL" id="QHKI01000006">
    <property type="protein sequence ID" value="RSM87466.1"/>
    <property type="molecule type" value="Genomic_DNA"/>
</dbReference>
<evidence type="ECO:0000313" key="1">
    <source>
        <dbReference type="EMBL" id="RSM87466.1"/>
    </source>
</evidence>
<dbReference type="Proteomes" id="UP000287547">
    <property type="component" value="Unassembled WGS sequence"/>
</dbReference>
<dbReference type="OrthoDB" id="4536590at2"/>
<name>A0A428ZH85_KIBAR</name>
<organism evidence="1 2">
    <name type="scientific">Kibdelosporangium aridum</name>
    <dbReference type="NCBI Taxonomy" id="2030"/>
    <lineage>
        <taxon>Bacteria</taxon>
        <taxon>Bacillati</taxon>
        <taxon>Actinomycetota</taxon>
        <taxon>Actinomycetes</taxon>
        <taxon>Pseudonocardiales</taxon>
        <taxon>Pseudonocardiaceae</taxon>
        <taxon>Kibdelosporangium</taxon>
    </lineage>
</organism>
<accession>A0A428ZH85</accession>
<sequence length="177" mass="19498">MRAVEIENWALSVLDRVQQGLPIEDSRVELKANWIKANHAARRIAGHCSASAGDKILWLIGVDENTGITGADHQDMATWWPEVAAQFDEQSPGFHDLALTYNDHVVVALVFETDRVPFVVRNPAHGQQGGSGGPVEREVPWREGTSIRSAKHSDLVRLLVPAADLPRLELQKATAEL</sequence>
<dbReference type="AlphaFoldDB" id="A0A428ZH85"/>
<reference evidence="1 2" key="1">
    <citation type="submission" date="2018-05" db="EMBL/GenBank/DDBJ databases">
        <title>Evolution of GPA BGCs.</title>
        <authorList>
            <person name="Waglechner N."/>
            <person name="Wright G.D."/>
        </authorList>
    </citation>
    <scope>NUCLEOTIDE SEQUENCE [LARGE SCALE GENOMIC DNA]</scope>
    <source>
        <strain evidence="1 2">A82846</strain>
    </source>
</reference>
<evidence type="ECO:0000313" key="2">
    <source>
        <dbReference type="Proteomes" id="UP000287547"/>
    </source>
</evidence>
<protein>
    <submittedName>
        <fullName evidence="1">Uncharacterized protein</fullName>
    </submittedName>
</protein>
<comment type="caution">
    <text evidence="1">The sequence shown here is derived from an EMBL/GenBank/DDBJ whole genome shotgun (WGS) entry which is preliminary data.</text>
</comment>
<dbReference type="RefSeq" id="WP_037264033.1">
    <property type="nucleotide sequence ID" value="NZ_QHKI01000006.1"/>
</dbReference>
<proteinExistence type="predicted"/>
<gene>
    <name evidence="1" type="ORF">DMH04_10590</name>
</gene>